<dbReference type="OrthoDB" id="8673173at2"/>
<dbReference type="PANTHER" id="PTHR21240">
    <property type="entry name" value="2-AMINO-3-CARBOXYLMUCONATE-6-SEMIALDEHYDE DECARBOXYLASE"/>
    <property type="match status" value="1"/>
</dbReference>
<dbReference type="InterPro" id="IPR032465">
    <property type="entry name" value="ACMSD"/>
</dbReference>
<dbReference type="RefSeq" id="WP_152231822.1">
    <property type="nucleotide sequence ID" value="NZ_BAAAOT010000027.1"/>
</dbReference>
<dbReference type="AlphaFoldDB" id="A0A7J9UXM8"/>
<evidence type="ECO:0000313" key="4">
    <source>
        <dbReference type="Proteomes" id="UP000429644"/>
    </source>
</evidence>
<dbReference type="InterPro" id="IPR032466">
    <property type="entry name" value="Metal_Hydrolase"/>
</dbReference>
<dbReference type="GO" id="GO:0016787">
    <property type="term" value="F:hydrolase activity"/>
    <property type="evidence" value="ECO:0007669"/>
    <property type="project" value="UniProtKB-KW"/>
</dbReference>
<dbReference type="GO" id="GO:0016831">
    <property type="term" value="F:carboxy-lyase activity"/>
    <property type="evidence" value="ECO:0007669"/>
    <property type="project" value="InterPro"/>
</dbReference>
<dbReference type="GO" id="GO:0019748">
    <property type="term" value="P:secondary metabolic process"/>
    <property type="evidence" value="ECO:0007669"/>
    <property type="project" value="TreeGrafter"/>
</dbReference>
<keyword evidence="3" id="KW-0378">Hydrolase</keyword>
<proteinExistence type="predicted"/>
<comment type="caution">
    <text evidence="3">The sequence shown here is derived from an EMBL/GenBank/DDBJ whole genome shotgun (WGS) entry which is preliminary data.</text>
</comment>
<organism evidence="3 4">
    <name type="scientific">Georgenia ruanii</name>
    <dbReference type="NCBI Taxonomy" id="348442"/>
    <lineage>
        <taxon>Bacteria</taxon>
        <taxon>Bacillati</taxon>
        <taxon>Actinomycetota</taxon>
        <taxon>Actinomycetes</taxon>
        <taxon>Micrococcales</taxon>
        <taxon>Bogoriellaceae</taxon>
        <taxon>Georgenia</taxon>
    </lineage>
</organism>
<dbReference type="Gene3D" id="3.20.20.140">
    <property type="entry name" value="Metal-dependent hydrolases"/>
    <property type="match status" value="1"/>
</dbReference>
<gene>
    <name evidence="3" type="ORF">GB882_10625</name>
</gene>
<evidence type="ECO:0000259" key="2">
    <source>
        <dbReference type="Pfam" id="PF04909"/>
    </source>
</evidence>
<evidence type="ECO:0000313" key="3">
    <source>
        <dbReference type="EMBL" id="MPV89123.1"/>
    </source>
</evidence>
<feature type="domain" description="Amidohydrolase-related" evidence="2">
    <location>
        <begin position="5"/>
        <end position="311"/>
    </location>
</feature>
<keyword evidence="1" id="KW-0456">Lyase</keyword>
<name>A0A7J9UXM8_9MICO</name>
<dbReference type="InterPro" id="IPR006680">
    <property type="entry name" value="Amidohydro-rel"/>
</dbReference>
<reference evidence="3 4" key="1">
    <citation type="submission" date="2019-10" db="EMBL/GenBank/DDBJ databases">
        <title>Georgenia wutianyii sp. nov. and Georgenia yuyongxinii sp. nov. isolated from plateau pika (Ochotona curzoniae) in the Qinghai-Tibet plateau of China.</title>
        <authorList>
            <person name="Tian Z."/>
        </authorList>
    </citation>
    <scope>NUCLEOTIDE SEQUENCE [LARGE SCALE GENOMIC DNA]</scope>
    <source>
        <strain evidence="3 4">JCM 15130</strain>
    </source>
</reference>
<accession>A0A7J9UXM8</accession>
<dbReference type="EMBL" id="WHPD01002292">
    <property type="protein sequence ID" value="MPV89123.1"/>
    <property type="molecule type" value="Genomic_DNA"/>
</dbReference>
<keyword evidence="4" id="KW-1185">Reference proteome</keyword>
<dbReference type="Proteomes" id="UP000429644">
    <property type="component" value="Unassembled WGS sequence"/>
</dbReference>
<dbReference type="GO" id="GO:0005737">
    <property type="term" value="C:cytoplasm"/>
    <property type="evidence" value="ECO:0007669"/>
    <property type="project" value="TreeGrafter"/>
</dbReference>
<dbReference type="PANTHER" id="PTHR21240:SF28">
    <property type="entry name" value="ISO-OROTATE DECARBOXYLASE (EUROFUNG)"/>
    <property type="match status" value="1"/>
</dbReference>
<sequence>MTRTDIHTHLVPVPAADVLAAAGLRAAGGRLAAGEHIIGPPSLYAPERLVEWLARAGLERALVSVPPPLYRQHLAREQAERWVRALNDGLRELTRAHQALVPLAYLPLEHPDLALAELGRLGETSVGFTASAGGRSVSLADDRLAPLWDGLVALDAPLVLHPGASPDERLEELYLGNLLGNPVETGLAAAQLLLGGVLERHPRLRVALVHCGGVLPAVLGRYQRGLDTDRPGVPRRDADLRGEAARLWVDCLAHDAGALDLAVDVVGEEHLLVGSDWPFPMGTDDPLALLAHRGPGVADRVAADNAAAFLGAAAGREEA</sequence>
<dbReference type="SUPFAM" id="SSF51556">
    <property type="entry name" value="Metallo-dependent hydrolases"/>
    <property type="match status" value="1"/>
</dbReference>
<protein>
    <submittedName>
        <fullName evidence="3">Amidohydrolase family protein</fullName>
    </submittedName>
</protein>
<dbReference type="Pfam" id="PF04909">
    <property type="entry name" value="Amidohydro_2"/>
    <property type="match status" value="1"/>
</dbReference>
<evidence type="ECO:0000256" key="1">
    <source>
        <dbReference type="ARBA" id="ARBA00023239"/>
    </source>
</evidence>